<evidence type="ECO:0000313" key="2">
    <source>
        <dbReference type="Proteomes" id="UP000184388"/>
    </source>
</evidence>
<name>A0A9X8MT25_9ACTN</name>
<accession>A0A9X8MT25</accession>
<dbReference type="EMBL" id="FRBK01000006">
    <property type="protein sequence ID" value="SHL73514.1"/>
    <property type="molecule type" value="Genomic_DNA"/>
</dbReference>
<protein>
    <submittedName>
        <fullName evidence="1">Uncharacterized protein</fullName>
    </submittedName>
</protein>
<dbReference type="RefSeq" id="WP_073444565.1">
    <property type="nucleotide sequence ID" value="NZ_FRBK01000006.1"/>
</dbReference>
<proteinExistence type="predicted"/>
<gene>
    <name evidence="1" type="ORF">SAMN05216268_10617</name>
</gene>
<reference evidence="2" key="1">
    <citation type="submission" date="2016-11" db="EMBL/GenBank/DDBJ databases">
        <authorList>
            <person name="Jaros S."/>
            <person name="Januszkiewicz K."/>
            <person name="Wedrychowicz H."/>
        </authorList>
    </citation>
    <scope>NUCLEOTIDE SEQUENCE [LARGE SCALE GENOMIC DNA]</scope>
    <source>
        <strain evidence="2">CGMCC 4.3555</strain>
    </source>
</reference>
<dbReference type="AlphaFoldDB" id="A0A9X8MT25"/>
<evidence type="ECO:0000313" key="1">
    <source>
        <dbReference type="EMBL" id="SHL73514.1"/>
    </source>
</evidence>
<dbReference type="Proteomes" id="UP000184388">
    <property type="component" value="Unassembled WGS sequence"/>
</dbReference>
<comment type="caution">
    <text evidence="1">The sequence shown here is derived from an EMBL/GenBank/DDBJ whole genome shotgun (WGS) entry which is preliminary data.</text>
</comment>
<sequence length="125" mass="13730">MTEIRCARCGDTDGPFTGDGPDALCEACARPVPLSFGRRLFAALTHTGPGYDLPHKPRRGDAVEQWLKAQRDMQRDRFGRTPAWHNLDDLLDAYRLHADTGTPLGEHVCMAQAVGGCDCFDTTAQ</sequence>
<organism evidence="1 2">
    <name type="scientific">Streptomyces yunnanensis</name>
    <dbReference type="NCBI Taxonomy" id="156453"/>
    <lineage>
        <taxon>Bacteria</taxon>
        <taxon>Bacillati</taxon>
        <taxon>Actinomycetota</taxon>
        <taxon>Actinomycetes</taxon>
        <taxon>Kitasatosporales</taxon>
        <taxon>Streptomycetaceae</taxon>
        <taxon>Streptomyces</taxon>
    </lineage>
</organism>